<evidence type="ECO:0000259" key="1">
    <source>
        <dbReference type="PROSITE" id="PS50994"/>
    </source>
</evidence>
<dbReference type="AlphaFoldDB" id="A0A7J6SCI9"/>
<dbReference type="EMBL" id="JABANM010013516">
    <property type="protein sequence ID" value="KAF4734203.1"/>
    <property type="molecule type" value="Genomic_DNA"/>
</dbReference>
<dbReference type="Pfam" id="PF17921">
    <property type="entry name" value="Integrase_H2C2"/>
    <property type="match status" value="1"/>
</dbReference>
<dbReference type="Proteomes" id="UP000574390">
    <property type="component" value="Unassembled WGS sequence"/>
</dbReference>
<dbReference type="PANTHER" id="PTHR37984:SF15">
    <property type="entry name" value="INTEGRASE CATALYTIC DOMAIN-CONTAINING PROTEIN"/>
    <property type="match status" value="1"/>
</dbReference>
<dbReference type="GO" id="GO:0003676">
    <property type="term" value="F:nucleic acid binding"/>
    <property type="evidence" value="ECO:0007669"/>
    <property type="project" value="InterPro"/>
</dbReference>
<dbReference type="InterPro" id="IPR041588">
    <property type="entry name" value="Integrase_H2C2"/>
</dbReference>
<dbReference type="PANTHER" id="PTHR37984">
    <property type="entry name" value="PROTEIN CBG26694"/>
    <property type="match status" value="1"/>
</dbReference>
<dbReference type="InterPro" id="IPR012337">
    <property type="entry name" value="RNaseH-like_sf"/>
</dbReference>
<dbReference type="Proteomes" id="UP000553632">
    <property type="component" value="Unassembled WGS sequence"/>
</dbReference>
<evidence type="ECO:0000313" key="2">
    <source>
        <dbReference type="EMBL" id="KAF4730608.1"/>
    </source>
</evidence>
<keyword evidence="4" id="KW-1185">Reference proteome</keyword>
<dbReference type="InterPro" id="IPR050951">
    <property type="entry name" value="Retrovirus_Pol_polyprotein"/>
</dbReference>
<dbReference type="Gene3D" id="1.10.340.70">
    <property type="match status" value="1"/>
</dbReference>
<dbReference type="InterPro" id="IPR036397">
    <property type="entry name" value="RNaseH_sf"/>
</dbReference>
<evidence type="ECO:0000313" key="5">
    <source>
        <dbReference type="Proteomes" id="UP000574390"/>
    </source>
</evidence>
<feature type="non-terminal residue" evidence="2">
    <location>
        <position position="294"/>
    </location>
</feature>
<organism evidence="2 4">
    <name type="scientific">Perkinsus olseni</name>
    <name type="common">Perkinsus atlanticus</name>
    <dbReference type="NCBI Taxonomy" id="32597"/>
    <lineage>
        <taxon>Eukaryota</taxon>
        <taxon>Sar</taxon>
        <taxon>Alveolata</taxon>
        <taxon>Perkinsozoa</taxon>
        <taxon>Perkinsea</taxon>
        <taxon>Perkinsida</taxon>
        <taxon>Perkinsidae</taxon>
        <taxon>Perkinsus</taxon>
    </lineage>
</organism>
<dbReference type="InterPro" id="IPR001584">
    <property type="entry name" value="Integrase_cat-core"/>
</dbReference>
<feature type="non-terminal residue" evidence="2">
    <location>
        <position position="1"/>
    </location>
</feature>
<comment type="caution">
    <text evidence="2">The sequence shown here is derived from an EMBL/GenBank/DDBJ whole genome shotgun (WGS) entry which is preliminary data.</text>
</comment>
<evidence type="ECO:0000313" key="4">
    <source>
        <dbReference type="Proteomes" id="UP000553632"/>
    </source>
</evidence>
<proteinExistence type="predicted"/>
<accession>A0A7J6SCI9</accession>
<name>A0A7J6SCI9_PEROL</name>
<evidence type="ECO:0000313" key="3">
    <source>
        <dbReference type="EMBL" id="KAF4734203.1"/>
    </source>
</evidence>
<dbReference type="FunFam" id="1.10.340.70:FF:000001">
    <property type="entry name" value="Retrovirus-related Pol polyprotein from transposon gypsy-like Protein"/>
    <property type="match status" value="1"/>
</dbReference>
<feature type="domain" description="Integrase catalytic" evidence="1">
    <location>
        <begin position="176"/>
        <end position="294"/>
    </location>
</feature>
<dbReference type="GO" id="GO:0015074">
    <property type="term" value="P:DNA integration"/>
    <property type="evidence" value="ECO:0007669"/>
    <property type="project" value="InterPro"/>
</dbReference>
<gene>
    <name evidence="3" type="ORF">FOZ62_013894</name>
    <name evidence="2" type="ORF">FOZ63_015381</name>
</gene>
<sequence length="294" mass="33716">KNLRADALSRVRLDQQEVVKNEEPRPLGVVTLHDAFSPEDLRKAQQECPVLRQVYQRLLQASPLRRNELKASEFRPYRRVWRTLGVSDGLVVREHSSVYTGLAWVPVIPESLRSSFVEHSHNEVGHFSFDKVLDKLELHAYWPGMAGDVERHTAQCQRCLNAKRPTPAPAPLMPVPVGRPWETIAVDLLSVPTNPDGISTLLVMQDYFTKWAHVVPLRQHTWIDVARPLYQLFLLFGPPRRLHSDQGPPFESWLFKMTLGLLGMRKSKSSVYHPAGNGLVERFNQTFLKMLRTH</sequence>
<dbReference type="PROSITE" id="PS50994">
    <property type="entry name" value="INTEGRASE"/>
    <property type="match status" value="1"/>
</dbReference>
<dbReference type="SUPFAM" id="SSF53098">
    <property type="entry name" value="Ribonuclease H-like"/>
    <property type="match status" value="1"/>
</dbReference>
<dbReference type="Gene3D" id="3.30.420.10">
    <property type="entry name" value="Ribonuclease H-like superfamily/Ribonuclease H"/>
    <property type="match status" value="1"/>
</dbReference>
<protein>
    <recommendedName>
        <fullName evidence="1">Integrase catalytic domain-containing protein</fullName>
    </recommendedName>
</protein>
<reference evidence="4 5" key="1">
    <citation type="submission" date="2020-04" db="EMBL/GenBank/DDBJ databases">
        <title>Perkinsus olseni comparative genomics.</title>
        <authorList>
            <person name="Bogema D.R."/>
        </authorList>
    </citation>
    <scope>NUCLEOTIDE SEQUENCE [LARGE SCALE GENOMIC DNA]</scope>
    <source>
        <strain evidence="3">ATCC PRA-205</strain>
        <strain evidence="2 4">ATCC PRA-207</strain>
    </source>
</reference>
<dbReference type="EMBL" id="JABANO010019183">
    <property type="protein sequence ID" value="KAF4730608.1"/>
    <property type="molecule type" value="Genomic_DNA"/>
</dbReference>